<evidence type="ECO:0000256" key="2">
    <source>
        <dbReference type="ARBA" id="ARBA00022645"/>
    </source>
</evidence>
<name>A0AA35Z339_LACSI</name>
<keyword evidence="5" id="KW-0325">Glycoprotein</keyword>
<evidence type="ECO:0000256" key="3">
    <source>
        <dbReference type="ARBA" id="ARBA00022670"/>
    </source>
</evidence>
<dbReference type="Proteomes" id="UP001177003">
    <property type="component" value="Chromosome 5"/>
</dbReference>
<dbReference type="InterPro" id="IPR029058">
    <property type="entry name" value="AB_hydrolase_fold"/>
</dbReference>
<sequence length="564" mass="63965">MEVKGTEGHKIISRLKLFAGVKSQRDGATVSSDRQSGEQMRLWLVMDGGGGESSFQAGDVLEIVYEQYSVGTRKSSNHLAHFNSDIRMQIITTAQVFLLLVVSLGVTESRFLVKTLPGLLGDLPFTLETGYIGVGESDEVQLFYYFVESEGNPKDDPLMLWLTGGPGCSGLSGLLYEIGPFTINYANSTLEKTMLEINPHSWTKAANIIFLDQPAGTGFSYAKTPEAYITNDTSSTMHSYQFLRKWLVDHPTFLKNPLYIGADSYTGLLTPMIVQKIYNGNEVGEWPQINIKGYVLGNPLTDTSGEYNSRIPFAHRMALLSDSIYKLTEVNCQGEHLNVDPNNTLCIHYLQVVDKCLERIRLAHVLEPFCESSNAIKSHLFRRDLRSLDKTSVDIMSLPQIQKQWCRDDNYVYSSIWANSRDVREALNIREELNEIEWVRCNETLHFHFDKEPVSYFHNIPSVVSYHRNLTDKNCRALVYSGDHDMVVPYMATMNWIESLNLLAVNDWRPWFVDEQVAGYTVKYSNHKYSLTYATVKGGGHTAPEYKPKECLSMLMRWLAKDAL</sequence>
<evidence type="ECO:0000256" key="5">
    <source>
        <dbReference type="ARBA" id="ARBA00023180"/>
    </source>
</evidence>
<dbReference type="AlphaFoldDB" id="A0AA35Z339"/>
<protein>
    <submittedName>
        <fullName evidence="6">Uncharacterized protein</fullName>
    </submittedName>
</protein>
<dbReference type="InterPro" id="IPR033124">
    <property type="entry name" value="Ser_caboxypep_his_AS"/>
</dbReference>
<organism evidence="6 7">
    <name type="scientific">Lactuca saligna</name>
    <name type="common">Willowleaf lettuce</name>
    <dbReference type="NCBI Taxonomy" id="75948"/>
    <lineage>
        <taxon>Eukaryota</taxon>
        <taxon>Viridiplantae</taxon>
        <taxon>Streptophyta</taxon>
        <taxon>Embryophyta</taxon>
        <taxon>Tracheophyta</taxon>
        <taxon>Spermatophyta</taxon>
        <taxon>Magnoliopsida</taxon>
        <taxon>eudicotyledons</taxon>
        <taxon>Gunneridae</taxon>
        <taxon>Pentapetalae</taxon>
        <taxon>asterids</taxon>
        <taxon>campanulids</taxon>
        <taxon>Asterales</taxon>
        <taxon>Asteraceae</taxon>
        <taxon>Cichorioideae</taxon>
        <taxon>Cichorieae</taxon>
        <taxon>Lactucinae</taxon>
        <taxon>Lactuca</taxon>
    </lineage>
</organism>
<dbReference type="FunFam" id="3.40.50.1820:FF:000072">
    <property type="entry name" value="Serine carboxypeptidase-like 19"/>
    <property type="match status" value="1"/>
</dbReference>
<dbReference type="GO" id="GO:0004185">
    <property type="term" value="F:serine-type carboxypeptidase activity"/>
    <property type="evidence" value="ECO:0007669"/>
    <property type="project" value="InterPro"/>
</dbReference>
<keyword evidence="2" id="KW-0121">Carboxypeptidase</keyword>
<dbReference type="SUPFAM" id="SSF53474">
    <property type="entry name" value="alpha/beta-Hydrolases"/>
    <property type="match status" value="1"/>
</dbReference>
<accession>A0AA35Z339</accession>
<dbReference type="PRINTS" id="PR00724">
    <property type="entry name" value="CRBOXYPTASEC"/>
</dbReference>
<evidence type="ECO:0000313" key="7">
    <source>
        <dbReference type="Proteomes" id="UP001177003"/>
    </source>
</evidence>
<reference evidence="6" key="1">
    <citation type="submission" date="2023-04" db="EMBL/GenBank/DDBJ databases">
        <authorList>
            <person name="Vijverberg K."/>
            <person name="Xiong W."/>
            <person name="Schranz E."/>
        </authorList>
    </citation>
    <scope>NUCLEOTIDE SEQUENCE</scope>
</reference>
<dbReference type="PANTHER" id="PTHR11802">
    <property type="entry name" value="SERINE PROTEASE FAMILY S10 SERINE CARBOXYPEPTIDASE"/>
    <property type="match status" value="1"/>
</dbReference>
<dbReference type="Pfam" id="PF00450">
    <property type="entry name" value="Peptidase_S10"/>
    <property type="match status" value="1"/>
</dbReference>
<dbReference type="PANTHER" id="PTHR11802:SF224">
    <property type="entry name" value="SERINE CARBOXYPEPTIDASE-LIKE 7 ISOFORM X1"/>
    <property type="match status" value="1"/>
</dbReference>
<dbReference type="GO" id="GO:0019748">
    <property type="term" value="P:secondary metabolic process"/>
    <property type="evidence" value="ECO:0007669"/>
    <property type="project" value="TreeGrafter"/>
</dbReference>
<dbReference type="Gene3D" id="3.40.50.12670">
    <property type="match status" value="1"/>
</dbReference>
<dbReference type="EMBL" id="OX465081">
    <property type="protein sequence ID" value="CAI9285020.1"/>
    <property type="molecule type" value="Genomic_DNA"/>
</dbReference>
<dbReference type="Gene3D" id="3.40.50.1820">
    <property type="entry name" value="alpha/beta hydrolase"/>
    <property type="match status" value="1"/>
</dbReference>
<gene>
    <name evidence="6" type="ORF">LSALG_LOCUS24509</name>
</gene>
<dbReference type="GO" id="GO:0016747">
    <property type="term" value="F:acyltransferase activity, transferring groups other than amino-acyl groups"/>
    <property type="evidence" value="ECO:0007669"/>
    <property type="project" value="TreeGrafter"/>
</dbReference>
<keyword evidence="4" id="KW-0378">Hydrolase</keyword>
<keyword evidence="3" id="KW-0645">Protease</keyword>
<evidence type="ECO:0000256" key="1">
    <source>
        <dbReference type="ARBA" id="ARBA00009431"/>
    </source>
</evidence>
<dbReference type="PROSITE" id="PS00560">
    <property type="entry name" value="CARBOXYPEPT_SER_HIS"/>
    <property type="match status" value="1"/>
</dbReference>
<evidence type="ECO:0000256" key="4">
    <source>
        <dbReference type="ARBA" id="ARBA00022801"/>
    </source>
</evidence>
<proteinExistence type="inferred from homology"/>
<keyword evidence="7" id="KW-1185">Reference proteome</keyword>
<evidence type="ECO:0000313" key="6">
    <source>
        <dbReference type="EMBL" id="CAI9285020.1"/>
    </source>
</evidence>
<dbReference type="GO" id="GO:0006508">
    <property type="term" value="P:proteolysis"/>
    <property type="evidence" value="ECO:0007669"/>
    <property type="project" value="UniProtKB-KW"/>
</dbReference>
<dbReference type="FunFam" id="3.40.50.12670:FF:000002">
    <property type="entry name" value="Carboxypeptidase"/>
    <property type="match status" value="1"/>
</dbReference>
<comment type="similarity">
    <text evidence="1">Belongs to the peptidase S10 family.</text>
</comment>
<dbReference type="InterPro" id="IPR001563">
    <property type="entry name" value="Peptidase_S10"/>
</dbReference>